<feature type="signal peptide" evidence="7">
    <location>
        <begin position="1"/>
        <end position="17"/>
    </location>
</feature>
<evidence type="ECO:0000313" key="9">
    <source>
        <dbReference type="EMBL" id="KAI3403870.1"/>
    </source>
</evidence>
<dbReference type="SUPFAM" id="SSF51971">
    <property type="entry name" value="Nucleotide-binding domain"/>
    <property type="match status" value="1"/>
</dbReference>
<organism evidence="9 10">
    <name type="scientific">Candida oxycetoniae</name>
    <dbReference type="NCBI Taxonomy" id="497107"/>
    <lineage>
        <taxon>Eukaryota</taxon>
        <taxon>Fungi</taxon>
        <taxon>Dikarya</taxon>
        <taxon>Ascomycota</taxon>
        <taxon>Saccharomycotina</taxon>
        <taxon>Pichiomycetes</taxon>
        <taxon>Debaryomycetaceae</taxon>
        <taxon>Candida/Lodderomyces clade</taxon>
        <taxon>Candida</taxon>
    </lineage>
</organism>
<evidence type="ECO:0000256" key="3">
    <source>
        <dbReference type="ARBA" id="ARBA00022630"/>
    </source>
</evidence>
<dbReference type="PANTHER" id="PTHR11530">
    <property type="entry name" value="D-AMINO ACID OXIDASE"/>
    <property type="match status" value="1"/>
</dbReference>
<dbReference type="InterPro" id="IPR006076">
    <property type="entry name" value="FAD-dep_OxRdtase"/>
</dbReference>
<dbReference type="GO" id="GO:0003884">
    <property type="term" value="F:D-amino-acid oxidase activity"/>
    <property type="evidence" value="ECO:0007669"/>
    <property type="project" value="InterPro"/>
</dbReference>
<feature type="chain" id="PRO_5042471637" evidence="7">
    <location>
        <begin position="18"/>
        <end position="362"/>
    </location>
</feature>
<evidence type="ECO:0000259" key="8">
    <source>
        <dbReference type="Pfam" id="PF01266"/>
    </source>
</evidence>
<sequence length="362" mass="40439">MTQVVVLGAGVLGLTTAIELKKWDPNLQISIIGHHLPGDIDPSYTSPYAGANWQSFATFEDTRLQKIDEKGYKRFLQLAKDDFRSGIWSVDTISYFTDYAVSRAKGNFRQFIPWYRNVVEDFKIIDSQDIPFADISFGTKFKGVVISVPTYLSFLVQQNKELGNAIAKIPLLKDIEEARNFTTTGKKADIVINASGLGASALKGVDDRKINFSVRGQVLLVKNNIKSMVSVDGFPGFPNEMLYMMPRKEGGTIIGGCFLAGDKNEKEDKELTSRLINRAIKYAPEIVDPEYKNNPIEIEIKQVNVGFRPFREDGPRVELDKHRKWLIHEYGAGAGGYQGSYGLAQEVVKIVKDNLSKGNSKL</sequence>
<keyword evidence="10" id="KW-1185">Reference proteome</keyword>
<evidence type="ECO:0000256" key="1">
    <source>
        <dbReference type="ARBA" id="ARBA00001974"/>
    </source>
</evidence>
<protein>
    <submittedName>
        <fullName evidence="9">DAO1</fullName>
    </submittedName>
</protein>
<dbReference type="PIRSF" id="PIRSF000189">
    <property type="entry name" value="D-aa_oxidase"/>
    <property type="match status" value="1"/>
</dbReference>
<dbReference type="RefSeq" id="XP_049179617.1">
    <property type="nucleotide sequence ID" value="XM_049324618.1"/>
</dbReference>
<dbReference type="InterPro" id="IPR023209">
    <property type="entry name" value="DAO"/>
</dbReference>
<dbReference type="GO" id="GO:0071949">
    <property type="term" value="F:FAD binding"/>
    <property type="evidence" value="ECO:0007669"/>
    <property type="project" value="InterPro"/>
</dbReference>
<dbReference type="GeneID" id="73380915"/>
<keyword evidence="4 6" id="KW-0274">FAD</keyword>
<dbReference type="SUPFAM" id="SSF54373">
    <property type="entry name" value="FAD-linked reductases, C-terminal domain"/>
    <property type="match status" value="1"/>
</dbReference>
<evidence type="ECO:0000256" key="2">
    <source>
        <dbReference type="ARBA" id="ARBA00006730"/>
    </source>
</evidence>
<dbReference type="Gene3D" id="3.30.9.10">
    <property type="entry name" value="D-Amino Acid Oxidase, subunit A, domain 2"/>
    <property type="match status" value="1"/>
</dbReference>
<feature type="binding site" evidence="6">
    <location>
        <begin position="45"/>
        <end position="46"/>
    </location>
    <ligand>
        <name>FAD</name>
        <dbReference type="ChEBI" id="CHEBI:57692"/>
    </ligand>
</feature>
<dbReference type="EMBL" id="JAHUZD010000118">
    <property type="protein sequence ID" value="KAI3403870.1"/>
    <property type="molecule type" value="Genomic_DNA"/>
</dbReference>
<dbReference type="Gene3D" id="3.40.50.720">
    <property type="entry name" value="NAD(P)-binding Rossmann-like Domain"/>
    <property type="match status" value="1"/>
</dbReference>
<dbReference type="PANTHER" id="PTHR11530:SF16">
    <property type="entry name" value="D-AMINO ACID OXIDASE (AFU_ORTHOLOGUE AFUA_5G11290)"/>
    <property type="match status" value="1"/>
</dbReference>
<accession>A0AAI9SWK9</accession>
<keyword evidence="5" id="KW-0560">Oxidoreductase</keyword>
<dbReference type="Pfam" id="PF01266">
    <property type="entry name" value="DAO"/>
    <property type="match status" value="1"/>
</dbReference>
<feature type="domain" description="FAD dependent oxidoreductase" evidence="8">
    <location>
        <begin position="4"/>
        <end position="348"/>
    </location>
</feature>
<dbReference type="AlphaFoldDB" id="A0AAI9SWK9"/>
<comment type="caution">
    <text evidence="9">The sequence shown here is derived from an EMBL/GenBank/DDBJ whole genome shotgun (WGS) entry which is preliminary data.</text>
</comment>
<proteinExistence type="inferred from homology"/>
<name>A0AAI9SWK9_9ASCO</name>
<reference evidence="9" key="1">
    <citation type="journal article" date="2022" name="DNA Res.">
        <title>Genome analysis of five recently described species of the CUG-Ser clade uncovers Candida theae as a new hybrid lineage with pathogenic potential in the Candida parapsilosis species complex.</title>
        <authorList>
            <person name="Mixao V."/>
            <person name="Del Olmo V."/>
            <person name="Hegedusova E."/>
            <person name="Saus E."/>
            <person name="Pryszcz L."/>
            <person name="Cillingova A."/>
            <person name="Nosek J."/>
            <person name="Gabaldon T."/>
        </authorList>
    </citation>
    <scope>NUCLEOTIDE SEQUENCE</scope>
    <source>
        <strain evidence="9">CBS 10844</strain>
    </source>
</reference>
<evidence type="ECO:0000256" key="5">
    <source>
        <dbReference type="ARBA" id="ARBA00023002"/>
    </source>
</evidence>
<dbReference type="GO" id="GO:0005737">
    <property type="term" value="C:cytoplasm"/>
    <property type="evidence" value="ECO:0007669"/>
    <property type="project" value="TreeGrafter"/>
</dbReference>
<feature type="binding site" evidence="6">
    <location>
        <position position="54"/>
    </location>
    <ligand>
        <name>D-dopa</name>
        <dbReference type="ChEBI" id="CHEBI:149689"/>
    </ligand>
</feature>
<keyword evidence="3" id="KW-0285">Flavoprotein</keyword>
<dbReference type="Proteomes" id="UP001202479">
    <property type="component" value="Unassembled WGS sequence"/>
</dbReference>
<evidence type="ECO:0000313" key="10">
    <source>
        <dbReference type="Proteomes" id="UP001202479"/>
    </source>
</evidence>
<dbReference type="GO" id="GO:0019478">
    <property type="term" value="P:D-amino acid catabolic process"/>
    <property type="evidence" value="ECO:0007669"/>
    <property type="project" value="TreeGrafter"/>
</dbReference>
<comment type="cofactor">
    <cofactor evidence="1 6">
        <name>FAD</name>
        <dbReference type="ChEBI" id="CHEBI:57692"/>
    </cofactor>
</comment>
<comment type="similarity">
    <text evidence="2">Belongs to the DAMOX/DASOX family.</text>
</comment>
<keyword evidence="7" id="KW-0732">Signal</keyword>
<gene>
    <name evidence="9" type="ORF">KGF56_003300</name>
</gene>
<evidence type="ECO:0000256" key="7">
    <source>
        <dbReference type="SAM" id="SignalP"/>
    </source>
</evidence>
<evidence type="ECO:0000256" key="6">
    <source>
        <dbReference type="PIRSR" id="PIRSR000189-1"/>
    </source>
</evidence>
<evidence type="ECO:0000256" key="4">
    <source>
        <dbReference type="ARBA" id="ARBA00022827"/>
    </source>
</evidence>